<dbReference type="CDD" id="cd01583">
    <property type="entry name" value="IPMI"/>
    <property type="match status" value="1"/>
</dbReference>
<dbReference type="PANTHER" id="PTHR43822:SF2">
    <property type="entry name" value="HOMOACONITASE, MITOCHONDRIAL"/>
    <property type="match status" value="1"/>
</dbReference>
<dbReference type="NCBIfam" id="TIGR01343">
    <property type="entry name" value="hacA_fam"/>
    <property type="match status" value="1"/>
</dbReference>
<accession>A0A532V6R9</accession>
<proteinExistence type="inferred from homology"/>
<dbReference type="UniPathway" id="UPA00048">
    <property type="reaction ID" value="UER00071"/>
</dbReference>
<comment type="catalytic activity">
    <reaction evidence="6">
        <text>(2R,3S)-3-isopropylmalate = (2S)-2-isopropylmalate</text>
        <dbReference type="Rhea" id="RHEA:32287"/>
        <dbReference type="ChEBI" id="CHEBI:1178"/>
        <dbReference type="ChEBI" id="CHEBI:35121"/>
        <dbReference type="EC" id="4.2.1.33"/>
    </reaction>
</comment>
<keyword evidence="1 6" id="KW-0004">4Fe-4S</keyword>
<keyword evidence="3 6" id="KW-0408">Iron</keyword>
<dbReference type="InterPro" id="IPR018136">
    <property type="entry name" value="Aconitase_4Fe-4S_BS"/>
</dbReference>
<feature type="domain" description="Aconitase/3-isopropylmalate dehydratase large subunit alpha/beta/alpha" evidence="7">
    <location>
        <begin position="7"/>
        <end position="281"/>
    </location>
</feature>
<evidence type="ECO:0000259" key="7">
    <source>
        <dbReference type="Pfam" id="PF00330"/>
    </source>
</evidence>
<dbReference type="InterPro" id="IPR015931">
    <property type="entry name" value="Acnase/IPM_dHydase_lsu_aba_1/3"/>
</dbReference>
<feature type="binding site" evidence="6">
    <location>
        <position position="360"/>
    </location>
    <ligand>
        <name>[4Fe-4S] cluster</name>
        <dbReference type="ChEBI" id="CHEBI:49883"/>
    </ligand>
</feature>
<dbReference type="AlphaFoldDB" id="A0A532V6R9"/>
<dbReference type="InterPro" id="IPR006251">
    <property type="entry name" value="Homoacnase/IPMdehydase_lsu"/>
</dbReference>
<dbReference type="InterPro" id="IPR001030">
    <property type="entry name" value="Acoase/IPM_deHydtase_lsu_aba"/>
</dbReference>
<organism evidence="8 9">
    <name type="scientific">candidate division TA06 bacterium B3_TA06</name>
    <dbReference type="NCBI Taxonomy" id="2012487"/>
    <lineage>
        <taxon>Bacteria</taxon>
        <taxon>Bacteria division TA06</taxon>
    </lineage>
</organism>
<evidence type="ECO:0000256" key="3">
    <source>
        <dbReference type="ARBA" id="ARBA00023004"/>
    </source>
</evidence>
<dbReference type="GO" id="GO:0051539">
    <property type="term" value="F:4 iron, 4 sulfur cluster binding"/>
    <property type="evidence" value="ECO:0007669"/>
    <property type="project" value="UniProtKB-KW"/>
</dbReference>
<evidence type="ECO:0000313" key="9">
    <source>
        <dbReference type="Proteomes" id="UP000317778"/>
    </source>
</evidence>
<evidence type="ECO:0000313" key="8">
    <source>
        <dbReference type="EMBL" id="TKJ42895.1"/>
    </source>
</evidence>
<dbReference type="PRINTS" id="PR00415">
    <property type="entry name" value="ACONITASE"/>
</dbReference>
<dbReference type="EMBL" id="NJBO01000008">
    <property type="protein sequence ID" value="TKJ42895.1"/>
    <property type="molecule type" value="Genomic_DNA"/>
</dbReference>
<dbReference type="PANTHER" id="PTHR43822">
    <property type="entry name" value="HOMOACONITASE, MITOCHONDRIAL-RELATED"/>
    <property type="match status" value="1"/>
</dbReference>
<comment type="similarity">
    <text evidence="6">Belongs to the aconitase/IPM isomerase family. LeuC type 2 subfamily.</text>
</comment>
<dbReference type="NCBIfam" id="TIGR02086">
    <property type="entry name" value="IPMI_arch"/>
    <property type="match status" value="1"/>
</dbReference>
<comment type="caution">
    <text evidence="8">The sequence shown here is derived from an EMBL/GenBank/DDBJ whole genome shotgun (WGS) entry which is preliminary data.</text>
</comment>
<dbReference type="Proteomes" id="UP000317778">
    <property type="component" value="Unassembled WGS sequence"/>
</dbReference>
<evidence type="ECO:0000256" key="1">
    <source>
        <dbReference type="ARBA" id="ARBA00022485"/>
    </source>
</evidence>
<evidence type="ECO:0000256" key="2">
    <source>
        <dbReference type="ARBA" id="ARBA00022723"/>
    </source>
</evidence>
<dbReference type="Pfam" id="PF00330">
    <property type="entry name" value="Aconitase"/>
    <property type="match status" value="2"/>
</dbReference>
<dbReference type="GO" id="GO:0046872">
    <property type="term" value="F:metal ion binding"/>
    <property type="evidence" value="ECO:0007669"/>
    <property type="project" value="UniProtKB-KW"/>
</dbReference>
<comment type="function">
    <text evidence="6">Catalyzes the isomerization between 2-isopropylmalate and 3-isopropylmalate, via the formation of 2-isopropylmaleate.</text>
</comment>
<comment type="subunit">
    <text evidence="6">Heterodimer of LeuC and LeuD.</text>
</comment>
<keyword evidence="6" id="KW-0100">Branched-chain amino acid biosynthesis</keyword>
<comment type="pathway">
    <text evidence="6">Amino-acid biosynthesis; L-leucine biosynthesis; L-leucine from 3-methyl-2-oxobutanoate: step 2/4.</text>
</comment>
<evidence type="ECO:0000256" key="4">
    <source>
        <dbReference type="ARBA" id="ARBA00023014"/>
    </source>
</evidence>
<gene>
    <name evidence="6" type="primary">leuC</name>
    <name evidence="8" type="ORF">CEE36_06410</name>
</gene>
<dbReference type="GO" id="GO:0009098">
    <property type="term" value="P:L-leucine biosynthetic process"/>
    <property type="evidence" value="ECO:0007669"/>
    <property type="project" value="UniProtKB-UniRule"/>
</dbReference>
<feature type="binding site" evidence="6">
    <location>
        <position position="357"/>
    </location>
    <ligand>
        <name>[4Fe-4S] cluster</name>
        <dbReference type="ChEBI" id="CHEBI:49883"/>
    </ligand>
</feature>
<keyword evidence="4 6" id="KW-0411">Iron-sulfur</keyword>
<dbReference type="Gene3D" id="3.30.499.10">
    <property type="entry name" value="Aconitase, domain 3"/>
    <property type="match status" value="2"/>
</dbReference>
<dbReference type="NCBIfam" id="NF001614">
    <property type="entry name" value="PRK00402.1"/>
    <property type="match status" value="1"/>
</dbReference>
<evidence type="ECO:0000256" key="6">
    <source>
        <dbReference type="HAMAP-Rule" id="MF_01027"/>
    </source>
</evidence>
<dbReference type="InterPro" id="IPR033941">
    <property type="entry name" value="IPMI_cat"/>
</dbReference>
<reference evidence="8 9" key="1">
    <citation type="submission" date="2017-06" db="EMBL/GenBank/DDBJ databases">
        <title>Novel microbial phyla capable of carbon fixation and sulfur reduction in deep-sea sediments.</title>
        <authorList>
            <person name="Huang J."/>
            <person name="Baker B."/>
            <person name="Wang Y."/>
        </authorList>
    </citation>
    <scope>NUCLEOTIDE SEQUENCE [LARGE SCALE GENOMIC DNA]</scope>
    <source>
        <strain evidence="8">B3_TA06</strain>
    </source>
</reference>
<dbReference type="InterPro" id="IPR011826">
    <property type="entry name" value="HAcnase/IPMdehydase_lsu_prok"/>
</dbReference>
<keyword evidence="6" id="KW-0432">Leucine biosynthesis</keyword>
<sequence length="417" mass="44166">MGQTLSEKIISEHCGRQVKPGDLVIADVDAAMVQDGTGPLSVKELEKAGLVQAVHPERTVLFLDHASPSPRSELSNAHNILRSFAARTGVIVSEIGEGVCHQRMVEEFARPGDLLVGADSHTVTSGALGAFATGMGSSDVGFAIALGKVWLRVPETFKIELTGFFKPGVFAKDLMLSVIGHIGADGATYKAMEFLGPVAHTLPMHERFVLSNMAVEAGAKAGLFAADNVTKAYLEDAGRGEDFTALAPDDDAVYEKTFSFDLGEIEPTVSFPHTVDNTRKVGEARGIKIDQAFIGTCSNGRLEDLRIAAEIVKGKKVASGVRFLIVPASRKVYLEAMREGLMETFIEAGGVIQPPGCGPCVGIHQGVLGDGEVCISAQNRNFKGRMGNPEGSIYLASPATVAASALTGKITDPREFL</sequence>
<keyword evidence="6" id="KW-0028">Amino-acid biosynthesis</keyword>
<dbReference type="GO" id="GO:0003861">
    <property type="term" value="F:3-isopropylmalate dehydratase activity"/>
    <property type="evidence" value="ECO:0007669"/>
    <property type="project" value="UniProtKB-UniRule"/>
</dbReference>
<feature type="binding site" evidence="6">
    <location>
        <position position="297"/>
    </location>
    <ligand>
        <name>[4Fe-4S] cluster</name>
        <dbReference type="ChEBI" id="CHEBI:49883"/>
    </ligand>
</feature>
<dbReference type="HAMAP" id="MF_01027">
    <property type="entry name" value="LeuC_type2"/>
    <property type="match status" value="1"/>
</dbReference>
<comment type="cofactor">
    <cofactor evidence="6">
        <name>[4Fe-4S] cluster</name>
        <dbReference type="ChEBI" id="CHEBI:49883"/>
    </cofactor>
    <text evidence="6">Binds 1 [4Fe-4S] cluster per subunit.</text>
</comment>
<dbReference type="PROSITE" id="PS01244">
    <property type="entry name" value="ACONITASE_2"/>
    <property type="match status" value="1"/>
</dbReference>
<name>A0A532V6R9_UNCT6</name>
<protein>
    <recommendedName>
        <fullName evidence="6">3-isopropylmalate dehydratase large subunit</fullName>
        <ecNumber evidence="6">4.2.1.33</ecNumber>
    </recommendedName>
    <alternativeName>
        <fullName evidence="6">Alpha-IPM isomerase</fullName>
        <shortName evidence="6">IPMI</shortName>
    </alternativeName>
    <alternativeName>
        <fullName evidence="6">Isopropylmalate isomerase</fullName>
    </alternativeName>
</protein>
<evidence type="ECO:0000256" key="5">
    <source>
        <dbReference type="ARBA" id="ARBA00023239"/>
    </source>
</evidence>
<dbReference type="InterPro" id="IPR036008">
    <property type="entry name" value="Aconitase_4Fe-4S_dom"/>
</dbReference>
<dbReference type="EC" id="4.2.1.33" evidence="6"/>
<keyword evidence="5 6" id="KW-0456">Lyase</keyword>
<dbReference type="InterPro" id="IPR050067">
    <property type="entry name" value="IPM_dehydratase_rel_enz"/>
</dbReference>
<dbReference type="SUPFAM" id="SSF53732">
    <property type="entry name" value="Aconitase iron-sulfur domain"/>
    <property type="match status" value="1"/>
</dbReference>
<feature type="domain" description="Aconitase/3-isopropylmalate dehydratase large subunit alpha/beta/alpha" evidence="7">
    <location>
        <begin position="284"/>
        <end position="408"/>
    </location>
</feature>
<keyword evidence="2 6" id="KW-0479">Metal-binding</keyword>